<dbReference type="AlphaFoldDB" id="A0A1S2NYC6"/>
<dbReference type="InterPro" id="IPR036188">
    <property type="entry name" value="FAD/NAD-bd_sf"/>
</dbReference>
<dbReference type="OrthoDB" id="8845488at2"/>
<feature type="domain" description="Amine oxidase" evidence="2">
    <location>
        <begin position="65"/>
        <end position="101"/>
    </location>
</feature>
<dbReference type="STRING" id="1428652.BIV24_26470"/>
<name>A0A1S2NYC6_9ACTN</name>
<dbReference type="Pfam" id="PF01593">
    <property type="entry name" value="Amino_oxidase"/>
    <property type="match status" value="1"/>
</dbReference>
<reference evidence="3 4" key="1">
    <citation type="submission" date="2016-10" db="EMBL/GenBank/DDBJ databases">
        <title>Genome sequence of Streptomyces sp. MUSC 93.</title>
        <authorList>
            <person name="Lee L.-H."/>
            <person name="Ser H.-L."/>
            <person name="Law J.W.-F."/>
        </authorList>
    </citation>
    <scope>NUCLEOTIDE SEQUENCE [LARGE SCALE GENOMIC DNA]</scope>
    <source>
        <strain evidence="3 4">MUSC 93</strain>
    </source>
</reference>
<dbReference type="Gene3D" id="1.10.10.1620">
    <property type="match status" value="1"/>
</dbReference>
<sequence length="129" mass="14028">MTDTSRGNSATRARWQTCLRLARELLVVGPDGKDLKLEYPHTLIDTGCLGPIRHPRRKMTGFHLDVSRPEGPAHFAGEHTSLKHAWIEGALESAVRAAFAVHQVPPVTDREGPGPDQDASGADRQGESS</sequence>
<evidence type="ECO:0000313" key="3">
    <source>
        <dbReference type="EMBL" id="OIJ86479.1"/>
    </source>
</evidence>
<protein>
    <recommendedName>
        <fullName evidence="2">Amine oxidase domain-containing protein</fullName>
    </recommendedName>
</protein>
<organism evidence="3 4">
    <name type="scientific">Streptomyces colonosanans</name>
    <dbReference type="NCBI Taxonomy" id="1428652"/>
    <lineage>
        <taxon>Bacteria</taxon>
        <taxon>Bacillati</taxon>
        <taxon>Actinomycetota</taxon>
        <taxon>Actinomycetes</taxon>
        <taxon>Kitasatosporales</taxon>
        <taxon>Streptomycetaceae</taxon>
        <taxon>Streptomyces</taxon>
    </lineage>
</organism>
<keyword evidence="4" id="KW-1185">Reference proteome</keyword>
<evidence type="ECO:0000313" key="4">
    <source>
        <dbReference type="Proteomes" id="UP000179935"/>
    </source>
</evidence>
<dbReference type="Proteomes" id="UP000179935">
    <property type="component" value="Unassembled WGS sequence"/>
</dbReference>
<dbReference type="GO" id="GO:0016491">
    <property type="term" value="F:oxidoreductase activity"/>
    <property type="evidence" value="ECO:0007669"/>
    <property type="project" value="InterPro"/>
</dbReference>
<evidence type="ECO:0000256" key="1">
    <source>
        <dbReference type="SAM" id="MobiDB-lite"/>
    </source>
</evidence>
<dbReference type="SUPFAM" id="SSF51905">
    <property type="entry name" value="FAD/NAD(P)-binding domain"/>
    <property type="match status" value="1"/>
</dbReference>
<comment type="caution">
    <text evidence="3">The sequence shown here is derived from an EMBL/GenBank/DDBJ whole genome shotgun (WGS) entry which is preliminary data.</text>
</comment>
<feature type="region of interest" description="Disordered" evidence="1">
    <location>
        <begin position="102"/>
        <end position="129"/>
    </location>
</feature>
<proteinExistence type="predicted"/>
<gene>
    <name evidence="3" type="ORF">BIV24_26470</name>
</gene>
<accession>A0A1S2NYC6</accession>
<evidence type="ECO:0000259" key="2">
    <source>
        <dbReference type="Pfam" id="PF01593"/>
    </source>
</evidence>
<dbReference type="EMBL" id="MLYP01000075">
    <property type="protein sequence ID" value="OIJ86479.1"/>
    <property type="molecule type" value="Genomic_DNA"/>
</dbReference>
<dbReference type="Gene3D" id="6.10.250.1500">
    <property type="match status" value="1"/>
</dbReference>
<dbReference type="InterPro" id="IPR002937">
    <property type="entry name" value="Amino_oxidase"/>
</dbReference>